<dbReference type="InterPro" id="IPR036188">
    <property type="entry name" value="FAD/NAD-bd_sf"/>
</dbReference>
<keyword evidence="4" id="KW-0560">Oxidoreductase</keyword>
<keyword evidence="7" id="KW-1185">Reference proteome</keyword>
<dbReference type="EMBL" id="JBCAWK010000002">
    <property type="protein sequence ID" value="KAK8865763.1"/>
    <property type="molecule type" value="Genomic_DNA"/>
</dbReference>
<organism evidence="6 7">
    <name type="scientific">Kwoniella newhampshirensis</name>
    <dbReference type="NCBI Taxonomy" id="1651941"/>
    <lineage>
        <taxon>Eukaryota</taxon>
        <taxon>Fungi</taxon>
        <taxon>Dikarya</taxon>
        <taxon>Basidiomycota</taxon>
        <taxon>Agaricomycotina</taxon>
        <taxon>Tremellomycetes</taxon>
        <taxon>Tremellales</taxon>
        <taxon>Cryptococcaceae</taxon>
        <taxon>Kwoniella</taxon>
    </lineage>
</organism>
<evidence type="ECO:0000256" key="3">
    <source>
        <dbReference type="ARBA" id="ARBA00022827"/>
    </source>
</evidence>
<dbReference type="RefSeq" id="XP_066805242.1">
    <property type="nucleotide sequence ID" value="XM_066944041.1"/>
</dbReference>
<dbReference type="GO" id="GO:0005737">
    <property type="term" value="C:cytoplasm"/>
    <property type="evidence" value="ECO:0007669"/>
    <property type="project" value="TreeGrafter"/>
</dbReference>
<dbReference type="Proteomes" id="UP001388673">
    <property type="component" value="Unassembled WGS sequence"/>
</dbReference>
<sequence>MTSSQNVIIVGGSYAGHTLANSLIPTLPKSHRILLVDALEFSFFPIASLRAAVVPGWEEKITVPLTTDRVFPKGSKHQVIAPNKVLELRENSIILEHPFEGSAEVPFFKCVLATGSTQPSPMRPSGEWSEQEYHNALKKNQEELSKAQNVVIVGGGTVGVEFAGEVRARFPKVSITIVHTDTSLLSPTPLKSETKTKQTATYTSPPTYPKLSIALEKLARKLNINLIFHDRVAVPKLGSISPDSSDWDGSFGLQSAEKVVSLESGKTLKADYVFLSTGNTPNSSIAKNADVEAITSGLVAVDEYLRVSSSNAQSPLVKNYYAIGDVSASPGMKTGWTAMLSAKAAAVNLVNEIAKKPLVKYDPGRFTGLFVPVGPEYGAGSITIPYMGTWIAGSGMVKMAKGKTLLIDKGYVPMWMGETKVDIKV</sequence>
<dbReference type="Gene3D" id="3.50.50.100">
    <property type="match status" value="1"/>
</dbReference>
<name>A0AAW0Z4D6_9TREE</name>
<comment type="caution">
    <text evidence="6">The sequence shown here is derived from an EMBL/GenBank/DDBJ whole genome shotgun (WGS) entry which is preliminary data.</text>
</comment>
<dbReference type="AlphaFoldDB" id="A0AAW0Z4D6"/>
<dbReference type="Pfam" id="PF07992">
    <property type="entry name" value="Pyr_redox_2"/>
    <property type="match status" value="1"/>
</dbReference>
<gene>
    <name evidence="6" type="ORF">IAR55_000910</name>
</gene>
<dbReference type="KEGG" id="kne:92178169"/>
<dbReference type="InterPro" id="IPR023753">
    <property type="entry name" value="FAD/NAD-binding_dom"/>
</dbReference>
<evidence type="ECO:0000256" key="1">
    <source>
        <dbReference type="ARBA" id="ARBA00006442"/>
    </source>
</evidence>
<dbReference type="GO" id="GO:0004174">
    <property type="term" value="F:electron-transferring-flavoprotein dehydrogenase activity"/>
    <property type="evidence" value="ECO:0007669"/>
    <property type="project" value="TreeGrafter"/>
</dbReference>
<evidence type="ECO:0000256" key="2">
    <source>
        <dbReference type="ARBA" id="ARBA00022630"/>
    </source>
</evidence>
<comment type="similarity">
    <text evidence="1">Belongs to the FAD-dependent oxidoreductase family.</text>
</comment>
<dbReference type="PANTHER" id="PTHR43735:SF3">
    <property type="entry name" value="FERROPTOSIS SUPPRESSOR PROTEIN 1"/>
    <property type="match status" value="1"/>
</dbReference>
<evidence type="ECO:0000313" key="7">
    <source>
        <dbReference type="Proteomes" id="UP001388673"/>
    </source>
</evidence>
<keyword evidence="2" id="KW-0285">Flavoprotein</keyword>
<evidence type="ECO:0000256" key="4">
    <source>
        <dbReference type="ARBA" id="ARBA00023002"/>
    </source>
</evidence>
<protein>
    <recommendedName>
        <fullName evidence="5">FAD/NAD(P)-binding domain-containing protein</fullName>
    </recommendedName>
</protein>
<evidence type="ECO:0000313" key="6">
    <source>
        <dbReference type="EMBL" id="KAK8865763.1"/>
    </source>
</evidence>
<dbReference type="GO" id="GO:0050660">
    <property type="term" value="F:flavin adenine dinucleotide binding"/>
    <property type="evidence" value="ECO:0007669"/>
    <property type="project" value="TreeGrafter"/>
</dbReference>
<keyword evidence="3" id="KW-0274">FAD</keyword>
<dbReference type="SUPFAM" id="SSF51905">
    <property type="entry name" value="FAD/NAD(P)-binding domain"/>
    <property type="match status" value="1"/>
</dbReference>
<accession>A0AAW0Z4D6</accession>
<reference evidence="6 7" key="1">
    <citation type="journal article" date="2024" name="bioRxiv">
        <title>Comparative genomics of Cryptococcus and Kwoniella reveals pathogenesis evolution and contrasting karyotype dynamics via intercentromeric recombination or chromosome fusion.</title>
        <authorList>
            <person name="Coelho M.A."/>
            <person name="David-Palma M."/>
            <person name="Shea T."/>
            <person name="Bowers K."/>
            <person name="McGinley-Smith S."/>
            <person name="Mohammad A.W."/>
            <person name="Gnirke A."/>
            <person name="Yurkov A.M."/>
            <person name="Nowrousian M."/>
            <person name="Sun S."/>
            <person name="Cuomo C.A."/>
            <person name="Heitman J."/>
        </authorList>
    </citation>
    <scope>NUCLEOTIDE SEQUENCE [LARGE SCALE GENOMIC DNA]</scope>
    <source>
        <strain evidence="6 7">CBS 13917</strain>
    </source>
</reference>
<dbReference type="PANTHER" id="PTHR43735">
    <property type="entry name" value="APOPTOSIS-INDUCING FACTOR 1"/>
    <property type="match status" value="1"/>
</dbReference>
<evidence type="ECO:0000259" key="5">
    <source>
        <dbReference type="Pfam" id="PF07992"/>
    </source>
</evidence>
<proteinExistence type="inferred from homology"/>
<feature type="domain" description="FAD/NAD(P)-binding" evidence="5">
    <location>
        <begin position="6"/>
        <end position="332"/>
    </location>
</feature>
<dbReference type="GeneID" id="92178169"/>
<dbReference type="PRINTS" id="PR00368">
    <property type="entry name" value="FADPNR"/>
</dbReference>